<proteinExistence type="predicted"/>
<evidence type="ECO:0000313" key="1">
    <source>
        <dbReference type="EMBL" id="SDR55341.1"/>
    </source>
</evidence>
<keyword evidence="2" id="KW-1185">Reference proteome</keyword>
<reference evidence="2" key="1">
    <citation type="submission" date="2016-10" db="EMBL/GenBank/DDBJ databases">
        <authorList>
            <person name="Varghese N."/>
        </authorList>
    </citation>
    <scope>NUCLEOTIDE SEQUENCE [LARGE SCALE GENOMIC DNA]</scope>
    <source>
        <strain evidence="2">GAS106B</strain>
    </source>
</reference>
<name>A0A1H1JZ49_9BURK</name>
<sequence>MPRNRSSRPSAARSKALFLPMPRKEASALVLRTRLMLVRFHSGDTDRSLVNHLAQVLILTRFVRQAGYGDLELKTLDDIEMALGTLLVEFDETGKWAIVSDGVIHGLTKIINEYDRLLGTVRMEILVRASAYLDRLVDAARPTDAS</sequence>
<dbReference type="EMBL" id="FNKP01000004">
    <property type="protein sequence ID" value="SDR55341.1"/>
    <property type="molecule type" value="Genomic_DNA"/>
</dbReference>
<accession>A0A1H1JZ49</accession>
<evidence type="ECO:0000313" key="2">
    <source>
        <dbReference type="Proteomes" id="UP000183487"/>
    </source>
</evidence>
<organism evidence="1 2">
    <name type="scientific">Paraburkholderia fungorum</name>
    <dbReference type="NCBI Taxonomy" id="134537"/>
    <lineage>
        <taxon>Bacteria</taxon>
        <taxon>Pseudomonadati</taxon>
        <taxon>Pseudomonadota</taxon>
        <taxon>Betaproteobacteria</taxon>
        <taxon>Burkholderiales</taxon>
        <taxon>Burkholderiaceae</taxon>
        <taxon>Paraburkholderia</taxon>
    </lineage>
</organism>
<dbReference type="Proteomes" id="UP000183487">
    <property type="component" value="Unassembled WGS sequence"/>
</dbReference>
<gene>
    <name evidence="1" type="ORF">SAMN05443245_7661</name>
</gene>
<dbReference type="AlphaFoldDB" id="A0A1H1JZ49"/>
<protein>
    <recommendedName>
        <fullName evidence="3">Fis family transcriptional regulator</fullName>
    </recommendedName>
</protein>
<evidence type="ECO:0008006" key="3">
    <source>
        <dbReference type="Google" id="ProtNLM"/>
    </source>
</evidence>